<dbReference type="InterPro" id="IPR004166">
    <property type="entry name" value="a-kinase_dom"/>
</dbReference>
<dbReference type="Pfam" id="PF02816">
    <property type="entry name" value="Alpha_kinase"/>
    <property type="match status" value="1"/>
</dbReference>
<feature type="compositionally biased region" description="Polar residues" evidence="4">
    <location>
        <begin position="672"/>
        <end position="694"/>
    </location>
</feature>
<keyword evidence="1" id="KW-0723">Serine/threonine-protein kinase</keyword>
<keyword evidence="3" id="KW-0418">Kinase</keyword>
<reference evidence="6" key="1">
    <citation type="submission" date="2021-03" db="EMBL/GenBank/DDBJ databases">
        <authorList>
            <person name="Bekaert M."/>
        </authorList>
    </citation>
    <scope>NUCLEOTIDE SEQUENCE</scope>
</reference>
<evidence type="ECO:0000256" key="1">
    <source>
        <dbReference type="ARBA" id="ARBA00022527"/>
    </source>
</evidence>
<feature type="region of interest" description="Disordered" evidence="4">
    <location>
        <begin position="625"/>
        <end position="709"/>
    </location>
</feature>
<dbReference type="EMBL" id="CAJPWZ010000176">
    <property type="protein sequence ID" value="CAG2187642.1"/>
    <property type="molecule type" value="Genomic_DNA"/>
</dbReference>
<organism evidence="6 7">
    <name type="scientific">Mytilus edulis</name>
    <name type="common">Blue mussel</name>
    <dbReference type="NCBI Taxonomy" id="6550"/>
    <lineage>
        <taxon>Eukaryota</taxon>
        <taxon>Metazoa</taxon>
        <taxon>Spiralia</taxon>
        <taxon>Lophotrochozoa</taxon>
        <taxon>Mollusca</taxon>
        <taxon>Bivalvia</taxon>
        <taxon>Autobranchia</taxon>
        <taxon>Pteriomorphia</taxon>
        <taxon>Mytilida</taxon>
        <taxon>Mytiloidea</taxon>
        <taxon>Mytilidae</taxon>
        <taxon>Mytilinae</taxon>
        <taxon>Mytilus</taxon>
    </lineage>
</organism>
<dbReference type="OrthoDB" id="6088171at2759"/>
<evidence type="ECO:0000256" key="3">
    <source>
        <dbReference type="ARBA" id="ARBA00022777"/>
    </source>
</evidence>
<gene>
    <name evidence="6" type="ORF">MEDL_3098</name>
</gene>
<evidence type="ECO:0000313" key="6">
    <source>
        <dbReference type="EMBL" id="CAG2187642.1"/>
    </source>
</evidence>
<accession>A0A8S3PYM3</accession>
<dbReference type="SUPFAM" id="SSF56112">
    <property type="entry name" value="Protein kinase-like (PK-like)"/>
    <property type="match status" value="1"/>
</dbReference>
<dbReference type="InterPro" id="IPR011009">
    <property type="entry name" value="Kinase-like_dom_sf"/>
</dbReference>
<name>A0A8S3PYM3_MYTED</name>
<dbReference type="GO" id="GO:0004674">
    <property type="term" value="F:protein serine/threonine kinase activity"/>
    <property type="evidence" value="ECO:0007669"/>
    <property type="project" value="UniProtKB-KW"/>
</dbReference>
<protein>
    <recommendedName>
        <fullName evidence="5">Alpha-type protein kinase domain-containing protein</fullName>
    </recommendedName>
</protein>
<feature type="compositionally biased region" description="Basic and acidic residues" evidence="4">
    <location>
        <begin position="419"/>
        <end position="430"/>
    </location>
</feature>
<dbReference type="AlphaFoldDB" id="A0A8S3PYM3"/>
<feature type="region of interest" description="Disordered" evidence="4">
    <location>
        <begin position="408"/>
        <end position="430"/>
    </location>
</feature>
<keyword evidence="7" id="KW-1185">Reference proteome</keyword>
<proteinExistence type="predicted"/>
<sequence length="912" mass="104267">MYAFVGRWKSLQEPTWSEKMKCKPNQSITQCTGQPGETEEEVVQDTNHSDHSFHVLYNEEDNIVERSQQSASTKQAILLELLEERIEDASKRKILKYQYLLAECRDNGWRVWLFPVELRSRGFGLLGSLAMWRTLRVLGIIGGERSKLIGNLYKEAETSSMEEKYFTLVKMGKWDVIQWTRKSTNSVRDKQPVNSCFGLYPQVYTPTKLVYKAAIICNEFEKPEVGVVKARRYRPGTERYWQGELDQNRYAHQVATAFTDQTLAARIEIVDQYLAPLHRHTSWDKVCLKLKPRYFRQLLKFEIVLLEEVVRDLKPFKNDRVLDAFSHFSYSESNGENMLNAFQGNKTDDGIYLLLTPDMLTHKYDIHKWFEKHTCNDICGKFKKPPSITETIQPMNIPPTDNMFFNFQNDSRPPSYEDDMSRDAPNEKGNDNANLETTFGAKSCDGSFSVVTALVHSDSFGKNKPLLQEQTCNQVGEKSALTTEQLPVDNVDVTDQDCLDGRDSHIQDTEPTNINLYRFKSLDEDKQMNKTISLRSENLPGNDIEEIEVGNYDMASSKFEATTLVMRPNFYSLNVSEIGNEDNVNSTEHYVDLEKKEQHATVSMENCFGDEEIPRYVNSFGRDIVTSSTLPNQNGANENDPSQQYTSEQNSSSQESSPLIQQQILSEEHCTSENSDMTQNHSENSELSFSSTLSCEPEQPTEFQSSMSSVLQPQCQNTYNISQSENISPFIHTEQNTNQPQQRDEQYKPLVTEEWNSESNTYCEIQNVGTISLPVTEVSSSTTMEPNTYEHDISNESTLSSLEMFARNYIIPEYDANEQNNSNPFMSKDLKETTEELMPDITENVENSNKHESGVELICEEHDKATPNAGTNITTSTLLVKEEPEISSKAIELKNNCINTNPTDCENVSERR</sequence>
<evidence type="ECO:0000256" key="2">
    <source>
        <dbReference type="ARBA" id="ARBA00022679"/>
    </source>
</evidence>
<evidence type="ECO:0000313" key="7">
    <source>
        <dbReference type="Proteomes" id="UP000683360"/>
    </source>
</evidence>
<dbReference type="Gene3D" id="3.20.200.10">
    <property type="entry name" value="MHCK/EF2 kinase"/>
    <property type="match status" value="1"/>
</dbReference>
<feature type="compositionally biased region" description="Low complexity" evidence="4">
    <location>
        <begin position="642"/>
        <end position="665"/>
    </location>
</feature>
<feature type="compositionally biased region" description="Polar residues" evidence="4">
    <location>
        <begin position="625"/>
        <end position="641"/>
    </location>
</feature>
<evidence type="ECO:0000256" key="4">
    <source>
        <dbReference type="SAM" id="MobiDB-lite"/>
    </source>
</evidence>
<comment type="caution">
    <text evidence="6">The sequence shown here is derived from an EMBL/GenBank/DDBJ whole genome shotgun (WGS) entry which is preliminary data.</text>
</comment>
<dbReference type="PROSITE" id="PS51158">
    <property type="entry name" value="ALPHA_KINASE"/>
    <property type="match status" value="1"/>
</dbReference>
<feature type="domain" description="Alpha-type protein kinase" evidence="5">
    <location>
        <begin position="171"/>
        <end position="387"/>
    </location>
</feature>
<dbReference type="GO" id="GO:0005524">
    <property type="term" value="F:ATP binding"/>
    <property type="evidence" value="ECO:0007669"/>
    <property type="project" value="InterPro"/>
</dbReference>
<keyword evidence="2" id="KW-0808">Transferase</keyword>
<evidence type="ECO:0000259" key="5">
    <source>
        <dbReference type="PROSITE" id="PS51158"/>
    </source>
</evidence>
<dbReference type="Proteomes" id="UP000683360">
    <property type="component" value="Unassembled WGS sequence"/>
</dbReference>